<evidence type="ECO:0000259" key="7">
    <source>
        <dbReference type="Pfam" id="PF00135"/>
    </source>
</evidence>
<dbReference type="Pfam" id="PF00135">
    <property type="entry name" value="COesterase"/>
    <property type="match status" value="1"/>
</dbReference>
<dbReference type="AlphaFoldDB" id="A0A0C5C1M2"/>
<dbReference type="InterPro" id="IPR019819">
    <property type="entry name" value="Carboxylesterase_B_CS"/>
</dbReference>
<dbReference type="EC" id="3.1.1.-" evidence="6"/>
<evidence type="ECO:0000256" key="4">
    <source>
        <dbReference type="ARBA" id="ARBA00023157"/>
    </source>
</evidence>
<dbReference type="Gene3D" id="3.40.50.1820">
    <property type="entry name" value="alpha/beta hydrolase"/>
    <property type="match status" value="1"/>
</dbReference>
<reference evidence="8" key="1">
    <citation type="submission" date="2014-10" db="EMBL/GenBank/DDBJ databases">
        <title>Identification of carboxylesterase genes from the rice leaffolder, Cnaphalocrocis medinalis.</title>
        <authorList>
            <person name="Liu S."/>
        </authorList>
    </citation>
    <scope>NUCLEOTIDE SEQUENCE</scope>
    <source>
        <strain evidence="8">HF</strain>
    </source>
</reference>
<dbReference type="PROSITE" id="PS00122">
    <property type="entry name" value="CARBOXYLESTERASE_B_1"/>
    <property type="match status" value="1"/>
</dbReference>
<protein>
    <recommendedName>
        <fullName evidence="6">Carboxylic ester hydrolase</fullName>
        <ecNumber evidence="6">3.1.1.-</ecNumber>
    </recommendedName>
</protein>
<evidence type="ECO:0000256" key="1">
    <source>
        <dbReference type="ARBA" id="ARBA00005964"/>
    </source>
</evidence>
<dbReference type="GO" id="GO:0052689">
    <property type="term" value="F:carboxylic ester hydrolase activity"/>
    <property type="evidence" value="ECO:0007669"/>
    <property type="project" value="UniProtKB-KW"/>
</dbReference>
<gene>
    <name evidence="8" type="primary">COE15</name>
</gene>
<dbReference type="InterPro" id="IPR029058">
    <property type="entry name" value="AB_hydrolase_fold"/>
</dbReference>
<organism evidence="8">
    <name type="scientific">Cnaphalocrocis medinalis</name>
    <name type="common">Rice leaffolder moth</name>
    <dbReference type="NCBI Taxonomy" id="437488"/>
    <lineage>
        <taxon>Eukaryota</taxon>
        <taxon>Metazoa</taxon>
        <taxon>Ecdysozoa</taxon>
        <taxon>Arthropoda</taxon>
        <taxon>Hexapoda</taxon>
        <taxon>Insecta</taxon>
        <taxon>Pterygota</taxon>
        <taxon>Neoptera</taxon>
        <taxon>Endopterygota</taxon>
        <taxon>Lepidoptera</taxon>
        <taxon>Glossata</taxon>
        <taxon>Ditrysia</taxon>
        <taxon>Pyraloidea</taxon>
        <taxon>Crambidae</taxon>
        <taxon>Pyraustinae</taxon>
        <taxon>Cnaphalocrocis</taxon>
    </lineage>
</organism>
<dbReference type="SUPFAM" id="SSF53474">
    <property type="entry name" value="alpha/beta-Hydrolases"/>
    <property type="match status" value="1"/>
</dbReference>
<keyword evidence="5" id="KW-0325">Glycoprotein</keyword>
<keyword evidence="4" id="KW-1015">Disulfide bond</keyword>
<feature type="domain" description="Carboxylesterase type B" evidence="7">
    <location>
        <begin position="3"/>
        <end position="526"/>
    </location>
</feature>
<sequence length="539" mass="61223">MVQVSTSDGVLEGEVIQDDLVTYNSFKGIPYAAPPVDDLRFKPPQPVQPWQGVRPAKELGSPCYQFDMMLNTVHGSEDCLYLNVYSPDLRPDQPLPVMVWIHGGGFMSGSGNDDLYGPEFLIRQGVILVTFNYRLEVLGFLCLDSEEVPGNVGMKDQVAALKWVQKNIASFGGDPENVTIFGESAGGASVCGHLLSPMSKGLFKRAIAQSGATTCALASPWGAREAAISLARKLGFYSEDSKELYEFFKNQPVENLINSREPFILHDFGRGFAELKFAMTIEKDFGQERFFVGEPYELLRKGVHEGVDVIVGYTEDEGILWAKQIENMDKMFEIVKTYDDFLVPRRILMEASQENKFKVGKRMKEYYFSKTYETYNENVTNFFKYASMDMFVYGIMQWAKICSSAKTNNTYLYKFTCKSERNMMTHFMGLRQYLDDRTVVCHADDLPYLFPLKVSGIKVDQGSETFKLIEQVTKLWTNFAKYGNPTPDNSLGAKWSPYDVDNQKYLDIGNHLVVGYAPEAEELKLWEDTFREFGPKYVF</sequence>
<dbReference type="InterPro" id="IPR002018">
    <property type="entry name" value="CarbesteraseB"/>
</dbReference>
<keyword evidence="2" id="KW-0719">Serine esterase</keyword>
<name>A0A0C5C1M2_CNAME</name>
<proteinExistence type="evidence at transcript level"/>
<keyword evidence="3 6" id="KW-0378">Hydrolase</keyword>
<dbReference type="PANTHER" id="PTHR43142">
    <property type="entry name" value="CARBOXYLIC ESTER HYDROLASE"/>
    <property type="match status" value="1"/>
</dbReference>
<dbReference type="PROSITE" id="PS00941">
    <property type="entry name" value="CARBOXYLESTERASE_B_2"/>
    <property type="match status" value="1"/>
</dbReference>
<evidence type="ECO:0000256" key="6">
    <source>
        <dbReference type="RuleBase" id="RU361235"/>
    </source>
</evidence>
<evidence type="ECO:0000313" key="8">
    <source>
        <dbReference type="EMBL" id="AJN91206.1"/>
    </source>
</evidence>
<evidence type="ECO:0000256" key="2">
    <source>
        <dbReference type="ARBA" id="ARBA00022487"/>
    </source>
</evidence>
<evidence type="ECO:0000256" key="3">
    <source>
        <dbReference type="ARBA" id="ARBA00022801"/>
    </source>
</evidence>
<dbReference type="EMBL" id="KP001161">
    <property type="protein sequence ID" value="AJN91206.1"/>
    <property type="molecule type" value="mRNA"/>
</dbReference>
<comment type="similarity">
    <text evidence="1 6">Belongs to the type-B carboxylesterase/lipase family.</text>
</comment>
<accession>A0A0C5C1M2</accession>
<dbReference type="PANTHER" id="PTHR43142:SF1">
    <property type="entry name" value="CARBOXYLIC ESTER HYDROLASE"/>
    <property type="match status" value="1"/>
</dbReference>
<dbReference type="ESTHER" id="9neop-a0a0c5c1m2">
    <property type="family name" value="Carb_B_Arthropoda"/>
</dbReference>
<dbReference type="InterPro" id="IPR019826">
    <property type="entry name" value="Carboxylesterase_B_AS"/>
</dbReference>
<evidence type="ECO:0000256" key="5">
    <source>
        <dbReference type="ARBA" id="ARBA00023180"/>
    </source>
</evidence>